<dbReference type="PANTHER" id="PTHR35758:SF2">
    <property type="entry name" value="TRANSMEMBRANE PROTEIN"/>
    <property type="match status" value="1"/>
</dbReference>
<organism evidence="2 3">
    <name type="scientific">Spirodela intermedia</name>
    <name type="common">Intermediate duckweed</name>
    <dbReference type="NCBI Taxonomy" id="51605"/>
    <lineage>
        <taxon>Eukaryota</taxon>
        <taxon>Viridiplantae</taxon>
        <taxon>Streptophyta</taxon>
        <taxon>Embryophyta</taxon>
        <taxon>Tracheophyta</taxon>
        <taxon>Spermatophyta</taxon>
        <taxon>Magnoliopsida</taxon>
        <taxon>Liliopsida</taxon>
        <taxon>Araceae</taxon>
        <taxon>Lemnoideae</taxon>
        <taxon>Spirodela</taxon>
    </lineage>
</organism>
<name>A0A7I8KSG6_SPIIN</name>
<keyword evidence="1" id="KW-0472">Membrane</keyword>
<gene>
    <name evidence="2" type="ORF">SI8410_08011457</name>
</gene>
<dbReference type="EMBL" id="LR746271">
    <property type="protein sequence ID" value="CAA7400779.1"/>
    <property type="molecule type" value="Genomic_DNA"/>
</dbReference>
<proteinExistence type="predicted"/>
<evidence type="ECO:0000313" key="3">
    <source>
        <dbReference type="Proteomes" id="UP000663760"/>
    </source>
</evidence>
<keyword evidence="1" id="KW-1133">Transmembrane helix</keyword>
<reference evidence="2" key="1">
    <citation type="submission" date="2020-02" db="EMBL/GenBank/DDBJ databases">
        <authorList>
            <person name="Scholz U."/>
            <person name="Mascher M."/>
            <person name="Fiebig A."/>
        </authorList>
    </citation>
    <scope>NUCLEOTIDE SEQUENCE</scope>
</reference>
<keyword evidence="3" id="KW-1185">Reference proteome</keyword>
<protein>
    <submittedName>
        <fullName evidence="2">Uncharacterized protein</fullName>
    </submittedName>
</protein>
<sequence>MERGGASSTDRLVALGLTALAVASPLYVGRSPAGGEAEEEREEGELSWLLPPLLLVAIVVAIGFASLLDGRRGRFDPYWIHRFGGSSGGILSLLFLLAFVLKCKTTLAS</sequence>
<dbReference type="AlphaFoldDB" id="A0A7I8KSG6"/>
<feature type="transmembrane region" description="Helical" evidence="1">
    <location>
        <begin position="48"/>
        <end position="68"/>
    </location>
</feature>
<feature type="transmembrane region" description="Helical" evidence="1">
    <location>
        <begin position="12"/>
        <end position="28"/>
    </location>
</feature>
<dbReference type="Proteomes" id="UP000663760">
    <property type="component" value="Chromosome 8"/>
</dbReference>
<dbReference type="PANTHER" id="PTHR35758">
    <property type="entry name" value="TRANSMEMBRANE PROTEIN"/>
    <property type="match status" value="1"/>
</dbReference>
<evidence type="ECO:0000313" key="2">
    <source>
        <dbReference type="EMBL" id="CAA7400779.1"/>
    </source>
</evidence>
<evidence type="ECO:0000256" key="1">
    <source>
        <dbReference type="SAM" id="Phobius"/>
    </source>
</evidence>
<keyword evidence="1" id="KW-0812">Transmembrane</keyword>
<feature type="transmembrane region" description="Helical" evidence="1">
    <location>
        <begin position="80"/>
        <end position="101"/>
    </location>
</feature>
<accession>A0A7I8KSG6</accession>